<organism evidence="4 5">
    <name type="scientific">Oleomonas cavernae</name>
    <dbReference type="NCBI Taxonomy" id="2320859"/>
    <lineage>
        <taxon>Bacteria</taxon>
        <taxon>Pseudomonadati</taxon>
        <taxon>Pseudomonadota</taxon>
        <taxon>Alphaproteobacteria</taxon>
        <taxon>Acetobacterales</taxon>
        <taxon>Acetobacteraceae</taxon>
        <taxon>Oleomonas</taxon>
    </lineage>
</organism>
<dbReference type="InterPro" id="IPR010987">
    <property type="entry name" value="Glutathione-S-Trfase_C-like"/>
</dbReference>
<dbReference type="PANTHER" id="PTHR42673:SF4">
    <property type="entry name" value="MALEYLACETOACETATE ISOMERASE"/>
    <property type="match status" value="1"/>
</dbReference>
<evidence type="ECO:0000259" key="3">
    <source>
        <dbReference type="PROSITE" id="PS50405"/>
    </source>
</evidence>
<dbReference type="SUPFAM" id="SSF52833">
    <property type="entry name" value="Thioredoxin-like"/>
    <property type="match status" value="1"/>
</dbReference>
<dbReference type="GO" id="GO:0004364">
    <property type="term" value="F:glutathione transferase activity"/>
    <property type="evidence" value="ECO:0007669"/>
    <property type="project" value="TreeGrafter"/>
</dbReference>
<dbReference type="Gene3D" id="3.40.30.10">
    <property type="entry name" value="Glutaredoxin"/>
    <property type="match status" value="1"/>
</dbReference>
<dbReference type="Proteomes" id="UP000284605">
    <property type="component" value="Unassembled WGS sequence"/>
</dbReference>
<dbReference type="SUPFAM" id="SSF47616">
    <property type="entry name" value="GST C-terminal domain-like"/>
    <property type="match status" value="1"/>
</dbReference>
<dbReference type="AlphaFoldDB" id="A0A418WAW3"/>
<gene>
    <name evidence="4" type="primary">maiA</name>
    <name evidence="4" type="ORF">D3874_09275</name>
</gene>
<evidence type="ECO:0000256" key="1">
    <source>
        <dbReference type="ARBA" id="ARBA00010007"/>
    </source>
</evidence>
<dbReference type="GO" id="GO:0005737">
    <property type="term" value="C:cytoplasm"/>
    <property type="evidence" value="ECO:0007669"/>
    <property type="project" value="InterPro"/>
</dbReference>
<dbReference type="NCBIfam" id="TIGR01262">
    <property type="entry name" value="maiA"/>
    <property type="match status" value="1"/>
</dbReference>
<evidence type="ECO:0000259" key="2">
    <source>
        <dbReference type="PROSITE" id="PS50404"/>
    </source>
</evidence>
<dbReference type="SFLD" id="SFLDG00358">
    <property type="entry name" value="Main_(cytGST)"/>
    <property type="match status" value="1"/>
</dbReference>
<dbReference type="RefSeq" id="WP_119777836.1">
    <property type="nucleotide sequence ID" value="NZ_QYUK01000011.1"/>
</dbReference>
<dbReference type="PANTHER" id="PTHR42673">
    <property type="entry name" value="MALEYLACETOACETATE ISOMERASE"/>
    <property type="match status" value="1"/>
</dbReference>
<keyword evidence="4" id="KW-0413">Isomerase</keyword>
<dbReference type="InterPro" id="IPR036249">
    <property type="entry name" value="Thioredoxin-like_sf"/>
</dbReference>
<keyword evidence="5" id="KW-1185">Reference proteome</keyword>
<dbReference type="Gene3D" id="1.20.1050.10">
    <property type="match status" value="1"/>
</dbReference>
<dbReference type="InterPro" id="IPR005955">
    <property type="entry name" value="GST_Zeta"/>
</dbReference>
<accession>A0A418WAW3</accession>
<protein>
    <submittedName>
        <fullName evidence="4">Maleylacetoacetate isomerase</fullName>
        <ecNumber evidence="4">5.2.1.2</ecNumber>
    </submittedName>
</protein>
<dbReference type="InterPro" id="IPR004045">
    <property type="entry name" value="Glutathione_S-Trfase_N"/>
</dbReference>
<sequence length="221" mass="24025">MTGTPPFELYAYWRTSATYRVRVALNLKGLEAHERIVNLDAGEQRSEAFLKINPLGAIPALIAPGQPPLTQSLAILEFLEETAPEPALLPADPHGRARVRSIAAMLAADTHPLITPRVRKYLTTTGGFDDAAWRAWQIQWFSTGLQAVERRLAADAATGTYCHGDTVTMADICLLSIVVVTRVFKIVVPDIPLIDGIVALCEAQAAFAKADPFRQEGAPKP</sequence>
<comment type="similarity">
    <text evidence="1">Belongs to the GST superfamily. Zeta family.</text>
</comment>
<dbReference type="InterPro" id="IPR036282">
    <property type="entry name" value="Glutathione-S-Trfase_C_sf"/>
</dbReference>
<dbReference type="GO" id="GO:0006559">
    <property type="term" value="P:L-phenylalanine catabolic process"/>
    <property type="evidence" value="ECO:0007669"/>
    <property type="project" value="TreeGrafter"/>
</dbReference>
<evidence type="ECO:0000313" key="5">
    <source>
        <dbReference type="Proteomes" id="UP000284605"/>
    </source>
</evidence>
<name>A0A418WAW3_9PROT</name>
<dbReference type="PROSITE" id="PS50404">
    <property type="entry name" value="GST_NTER"/>
    <property type="match status" value="1"/>
</dbReference>
<reference evidence="4 5" key="1">
    <citation type="submission" date="2018-09" db="EMBL/GenBank/DDBJ databases">
        <authorList>
            <person name="Zhu H."/>
        </authorList>
    </citation>
    <scope>NUCLEOTIDE SEQUENCE [LARGE SCALE GENOMIC DNA]</scope>
    <source>
        <strain evidence="4 5">K1W22B-8</strain>
    </source>
</reference>
<dbReference type="Pfam" id="PF02798">
    <property type="entry name" value="GST_N"/>
    <property type="match status" value="1"/>
</dbReference>
<dbReference type="OrthoDB" id="509852at2"/>
<dbReference type="GO" id="GO:0006749">
    <property type="term" value="P:glutathione metabolic process"/>
    <property type="evidence" value="ECO:0007669"/>
    <property type="project" value="TreeGrafter"/>
</dbReference>
<dbReference type="InterPro" id="IPR040079">
    <property type="entry name" value="Glutathione_S-Trfase"/>
</dbReference>
<dbReference type="EC" id="5.2.1.2" evidence="4"/>
<evidence type="ECO:0000313" key="4">
    <source>
        <dbReference type="EMBL" id="RJF87193.1"/>
    </source>
</evidence>
<dbReference type="PROSITE" id="PS50405">
    <property type="entry name" value="GST_CTER"/>
    <property type="match status" value="1"/>
</dbReference>
<feature type="domain" description="GST C-terminal" evidence="3">
    <location>
        <begin position="92"/>
        <end position="221"/>
    </location>
</feature>
<dbReference type="SFLD" id="SFLDS00019">
    <property type="entry name" value="Glutathione_Transferase_(cytos"/>
    <property type="match status" value="1"/>
</dbReference>
<dbReference type="GO" id="GO:0016034">
    <property type="term" value="F:maleylacetoacetate isomerase activity"/>
    <property type="evidence" value="ECO:0007669"/>
    <property type="project" value="UniProtKB-EC"/>
</dbReference>
<feature type="domain" description="GST N-terminal" evidence="2">
    <location>
        <begin position="5"/>
        <end position="87"/>
    </location>
</feature>
<proteinExistence type="inferred from homology"/>
<comment type="caution">
    <text evidence="4">The sequence shown here is derived from an EMBL/GenBank/DDBJ whole genome shotgun (WGS) entry which is preliminary data.</text>
</comment>
<dbReference type="EMBL" id="QYUK01000011">
    <property type="protein sequence ID" value="RJF87193.1"/>
    <property type="molecule type" value="Genomic_DNA"/>
</dbReference>